<proteinExistence type="predicted"/>
<feature type="region of interest" description="Disordered" evidence="1">
    <location>
        <begin position="1"/>
        <end position="28"/>
    </location>
</feature>
<feature type="domain" description="DUF7144" evidence="3">
    <location>
        <begin position="37"/>
        <end position="149"/>
    </location>
</feature>
<keyword evidence="2" id="KW-0812">Transmembrane</keyword>
<organism evidence="4 7">
    <name type="scientific">Saccharopolyspora kobensis</name>
    <dbReference type="NCBI Taxonomy" id="146035"/>
    <lineage>
        <taxon>Bacteria</taxon>
        <taxon>Bacillati</taxon>
        <taxon>Actinomycetota</taxon>
        <taxon>Actinomycetes</taxon>
        <taxon>Pseudonocardiales</taxon>
        <taxon>Pseudonocardiaceae</taxon>
        <taxon>Saccharopolyspora</taxon>
    </lineage>
</organism>
<dbReference type="EMBL" id="FNVB01000002">
    <property type="protein sequence ID" value="SEF78375.1"/>
    <property type="molecule type" value="Genomic_DNA"/>
</dbReference>
<feature type="transmembrane region" description="Helical" evidence="2">
    <location>
        <begin position="80"/>
        <end position="101"/>
    </location>
</feature>
<keyword evidence="2" id="KW-1133">Transmembrane helix</keyword>
<dbReference type="RefSeq" id="WP_143185742.1">
    <property type="nucleotide sequence ID" value="NZ_FNVB01000002.1"/>
</dbReference>
<evidence type="ECO:0000313" key="5">
    <source>
        <dbReference type="EMBL" id="SFC69350.1"/>
    </source>
</evidence>
<dbReference type="InterPro" id="IPR055568">
    <property type="entry name" value="DUF7144"/>
</dbReference>
<name>A0A1H5UTG6_9PSEU</name>
<evidence type="ECO:0000313" key="6">
    <source>
        <dbReference type="Proteomes" id="UP000199690"/>
    </source>
</evidence>
<dbReference type="EMBL" id="FOME01000001">
    <property type="protein sequence ID" value="SFC69350.1"/>
    <property type="molecule type" value="Genomic_DNA"/>
</dbReference>
<feature type="transmembrane region" description="Helical" evidence="2">
    <location>
        <begin position="37"/>
        <end position="60"/>
    </location>
</feature>
<protein>
    <recommendedName>
        <fullName evidence="3">DUF7144 domain-containing protein</fullName>
    </recommendedName>
</protein>
<evidence type="ECO:0000256" key="2">
    <source>
        <dbReference type="SAM" id="Phobius"/>
    </source>
</evidence>
<keyword evidence="6" id="KW-1185">Reference proteome</keyword>
<dbReference type="Proteomes" id="UP000199690">
    <property type="component" value="Unassembled WGS sequence"/>
</dbReference>
<feature type="transmembrane region" description="Helical" evidence="2">
    <location>
        <begin position="130"/>
        <end position="148"/>
    </location>
</feature>
<dbReference type="Proteomes" id="UP000236729">
    <property type="component" value="Unassembled WGS sequence"/>
</dbReference>
<evidence type="ECO:0000313" key="4">
    <source>
        <dbReference type="EMBL" id="SEF78375.1"/>
    </source>
</evidence>
<accession>A0A1H5UTG6</accession>
<accession>A0A1I1LIN0</accession>
<dbReference type="AlphaFoldDB" id="A0A1H5UTG6"/>
<dbReference type="Pfam" id="PF23636">
    <property type="entry name" value="DUF7144"/>
    <property type="match status" value="1"/>
</dbReference>
<gene>
    <name evidence="4" type="ORF">SAMN02982929_00649</name>
    <name evidence="5" type="ORF">SAMN05216506_1011421</name>
</gene>
<evidence type="ECO:0000256" key="1">
    <source>
        <dbReference type="SAM" id="MobiDB-lite"/>
    </source>
</evidence>
<feature type="compositionally biased region" description="Polar residues" evidence="1">
    <location>
        <begin position="13"/>
        <end position="28"/>
    </location>
</feature>
<sequence>MTSGRSAGRPETEQSAGTAPSSWALTSSAETRPPSGWLAFAGSMLGLLGIFNIITGITALTRPEYFLVTANRLLAFNYPIWGWIWLALGIVQVVVGAGAMYGRGWARFIGIDLAALCAIGHLVFLTAFPLWSVLVIALSVMVIYGLVVRSAPTGGAHP</sequence>
<reference evidence="6 7" key="2">
    <citation type="submission" date="2016-10" db="EMBL/GenBank/DDBJ databases">
        <authorList>
            <person name="Varghese N."/>
            <person name="Submissions S."/>
        </authorList>
    </citation>
    <scope>NUCLEOTIDE SEQUENCE [LARGE SCALE GENOMIC DNA]</scope>
    <source>
        <strain evidence="7">ATCC 20501</strain>
        <strain evidence="5 6">CGMCC 4.3529</strain>
    </source>
</reference>
<evidence type="ECO:0000313" key="7">
    <source>
        <dbReference type="Proteomes" id="UP000236729"/>
    </source>
</evidence>
<evidence type="ECO:0000259" key="3">
    <source>
        <dbReference type="Pfam" id="PF23636"/>
    </source>
</evidence>
<reference evidence="4" key="1">
    <citation type="submission" date="2016-10" db="EMBL/GenBank/DDBJ databases">
        <authorList>
            <person name="de Groot N.N."/>
        </authorList>
    </citation>
    <scope>NUCLEOTIDE SEQUENCE [LARGE SCALE GENOMIC DNA]</scope>
    <source>
        <strain evidence="4">ATCC 20501</strain>
    </source>
</reference>
<keyword evidence="2" id="KW-0472">Membrane</keyword>